<feature type="region of interest" description="Disordered" evidence="1">
    <location>
        <begin position="57"/>
        <end position="84"/>
    </location>
</feature>
<protein>
    <submittedName>
        <fullName evidence="2">Uncharacterized protein</fullName>
    </submittedName>
</protein>
<name>A0A6A6UQZ5_9PEZI</name>
<dbReference type="EMBL" id="MU004230">
    <property type="protein sequence ID" value="KAF2674166.1"/>
    <property type="molecule type" value="Genomic_DNA"/>
</dbReference>
<feature type="compositionally biased region" description="Polar residues" evidence="1">
    <location>
        <begin position="1"/>
        <end position="10"/>
    </location>
</feature>
<evidence type="ECO:0000313" key="3">
    <source>
        <dbReference type="Proteomes" id="UP000799302"/>
    </source>
</evidence>
<feature type="compositionally biased region" description="Basic and acidic residues" evidence="1">
    <location>
        <begin position="61"/>
        <end position="84"/>
    </location>
</feature>
<dbReference type="Proteomes" id="UP000799302">
    <property type="component" value="Unassembled WGS sequence"/>
</dbReference>
<sequence>MDQSISNTKYSEGAKYEGGAAGGAGFGNKATDSFSKEDSHIGKIMEKVGNVTHSKHLVTHGQERRSSAGHTFEGEEKLEKPTSN</sequence>
<proteinExistence type="predicted"/>
<feature type="region of interest" description="Disordered" evidence="1">
    <location>
        <begin position="1"/>
        <end position="38"/>
    </location>
</feature>
<evidence type="ECO:0000256" key="1">
    <source>
        <dbReference type="SAM" id="MobiDB-lite"/>
    </source>
</evidence>
<dbReference type="AlphaFoldDB" id="A0A6A6UQZ5"/>
<accession>A0A6A6UQZ5</accession>
<organism evidence="2 3">
    <name type="scientific">Microthyrium microscopicum</name>
    <dbReference type="NCBI Taxonomy" id="703497"/>
    <lineage>
        <taxon>Eukaryota</taxon>
        <taxon>Fungi</taxon>
        <taxon>Dikarya</taxon>
        <taxon>Ascomycota</taxon>
        <taxon>Pezizomycotina</taxon>
        <taxon>Dothideomycetes</taxon>
        <taxon>Dothideomycetes incertae sedis</taxon>
        <taxon>Microthyriales</taxon>
        <taxon>Microthyriaceae</taxon>
        <taxon>Microthyrium</taxon>
    </lineage>
</organism>
<gene>
    <name evidence="2" type="ORF">BT63DRAFT_419473</name>
</gene>
<dbReference type="OrthoDB" id="203279at2759"/>
<evidence type="ECO:0000313" key="2">
    <source>
        <dbReference type="EMBL" id="KAF2674166.1"/>
    </source>
</evidence>
<reference evidence="2" key="1">
    <citation type="journal article" date="2020" name="Stud. Mycol.">
        <title>101 Dothideomycetes genomes: a test case for predicting lifestyles and emergence of pathogens.</title>
        <authorList>
            <person name="Haridas S."/>
            <person name="Albert R."/>
            <person name="Binder M."/>
            <person name="Bloem J."/>
            <person name="Labutti K."/>
            <person name="Salamov A."/>
            <person name="Andreopoulos B."/>
            <person name="Baker S."/>
            <person name="Barry K."/>
            <person name="Bills G."/>
            <person name="Bluhm B."/>
            <person name="Cannon C."/>
            <person name="Castanera R."/>
            <person name="Culley D."/>
            <person name="Daum C."/>
            <person name="Ezra D."/>
            <person name="Gonzalez J."/>
            <person name="Henrissat B."/>
            <person name="Kuo A."/>
            <person name="Liang C."/>
            <person name="Lipzen A."/>
            <person name="Lutzoni F."/>
            <person name="Magnuson J."/>
            <person name="Mondo S."/>
            <person name="Nolan M."/>
            <person name="Ohm R."/>
            <person name="Pangilinan J."/>
            <person name="Park H.-J."/>
            <person name="Ramirez L."/>
            <person name="Alfaro M."/>
            <person name="Sun H."/>
            <person name="Tritt A."/>
            <person name="Yoshinaga Y."/>
            <person name="Zwiers L.-H."/>
            <person name="Turgeon B."/>
            <person name="Goodwin S."/>
            <person name="Spatafora J."/>
            <person name="Crous P."/>
            <person name="Grigoriev I."/>
        </authorList>
    </citation>
    <scope>NUCLEOTIDE SEQUENCE</scope>
    <source>
        <strain evidence="2">CBS 115976</strain>
    </source>
</reference>
<keyword evidence="3" id="KW-1185">Reference proteome</keyword>